<organism evidence="5 6">
    <name type="scientific">Schleiferilactobacillus perolens DSM 12744</name>
    <dbReference type="NCBI Taxonomy" id="1423792"/>
    <lineage>
        <taxon>Bacteria</taxon>
        <taxon>Bacillati</taxon>
        <taxon>Bacillota</taxon>
        <taxon>Bacilli</taxon>
        <taxon>Lactobacillales</taxon>
        <taxon>Lactobacillaceae</taxon>
        <taxon>Schleiferilactobacillus</taxon>
    </lineage>
</organism>
<dbReference type="Pfam" id="PF00356">
    <property type="entry name" value="LacI"/>
    <property type="match status" value="1"/>
</dbReference>
<dbReference type="PROSITE" id="PS00356">
    <property type="entry name" value="HTH_LACI_1"/>
    <property type="match status" value="1"/>
</dbReference>
<dbReference type="Pfam" id="PF13377">
    <property type="entry name" value="Peripla_BP_3"/>
    <property type="match status" value="1"/>
</dbReference>
<protein>
    <submittedName>
        <fullName evidence="5">Galactose operon repressor</fullName>
    </submittedName>
</protein>
<dbReference type="InterPro" id="IPR046335">
    <property type="entry name" value="LacI/GalR-like_sensor"/>
</dbReference>
<name>A0A0R1N5K5_9LACO</name>
<dbReference type="PROSITE" id="PS50932">
    <property type="entry name" value="HTH_LACI_2"/>
    <property type="match status" value="1"/>
</dbReference>
<dbReference type="Gene3D" id="1.10.260.40">
    <property type="entry name" value="lambda repressor-like DNA-binding domains"/>
    <property type="match status" value="1"/>
</dbReference>
<evidence type="ECO:0000313" key="5">
    <source>
        <dbReference type="EMBL" id="KRL12714.1"/>
    </source>
</evidence>
<keyword evidence="1" id="KW-0805">Transcription regulation</keyword>
<evidence type="ECO:0000256" key="3">
    <source>
        <dbReference type="ARBA" id="ARBA00023163"/>
    </source>
</evidence>
<keyword evidence="3" id="KW-0804">Transcription</keyword>
<dbReference type="CDD" id="cd01392">
    <property type="entry name" value="HTH_LacI"/>
    <property type="match status" value="1"/>
</dbReference>
<gene>
    <name evidence="5" type="ORF">FD09_GL002695</name>
</gene>
<dbReference type="CDD" id="cd01544">
    <property type="entry name" value="PBP1_GalR"/>
    <property type="match status" value="1"/>
</dbReference>
<dbReference type="SUPFAM" id="SSF47413">
    <property type="entry name" value="lambda repressor-like DNA-binding domains"/>
    <property type="match status" value="1"/>
</dbReference>
<evidence type="ECO:0000313" key="6">
    <source>
        <dbReference type="Proteomes" id="UP000051330"/>
    </source>
</evidence>
<accession>A0A0R1N5K5</accession>
<keyword evidence="6" id="KW-1185">Reference proteome</keyword>
<evidence type="ECO:0000256" key="1">
    <source>
        <dbReference type="ARBA" id="ARBA00023015"/>
    </source>
</evidence>
<proteinExistence type="predicted"/>
<dbReference type="SUPFAM" id="SSF53822">
    <property type="entry name" value="Periplasmic binding protein-like I"/>
    <property type="match status" value="1"/>
</dbReference>
<sequence length="331" mass="36979">MASLKEIAERARVSIATVSRVLNYDQTLSVTEATKRRVFQAAEEVNYKKPVKKRTQATIAVLSWYTEQQEVQDAYYLSLRLEVEKRLAAHNMAVKRIFADQSWSVARDCAGIIAVGHFSKPQRAEMKRLNVNLVIVGEDSLASDISCVTSDNVVSTERVLANFIDHDRTNIGIFTGNGRTNDNLEKISNPRLDVFRHFLRSKRLYRAENVFRGPVTPKDGYRLAAHAYKKLGANFPNALFVASDTMAAGVLRFLHEQGIRVPEDVSIISFNDSATAAFSTPSLSSIRVYADRVAERGAEMLLAQLKEGNTPHIPECTIVGTTISYRESSQH</sequence>
<dbReference type="GO" id="GO:0003700">
    <property type="term" value="F:DNA-binding transcription factor activity"/>
    <property type="evidence" value="ECO:0007669"/>
    <property type="project" value="TreeGrafter"/>
</dbReference>
<dbReference type="RefSeq" id="WP_057820240.1">
    <property type="nucleotide sequence ID" value="NZ_AZEC01000006.1"/>
</dbReference>
<dbReference type="GO" id="GO:0000976">
    <property type="term" value="F:transcription cis-regulatory region binding"/>
    <property type="evidence" value="ECO:0007669"/>
    <property type="project" value="TreeGrafter"/>
</dbReference>
<dbReference type="Proteomes" id="UP000051330">
    <property type="component" value="Unassembled WGS sequence"/>
</dbReference>
<dbReference type="InterPro" id="IPR000843">
    <property type="entry name" value="HTH_LacI"/>
</dbReference>
<dbReference type="STRING" id="1423792.FD09_GL002695"/>
<keyword evidence="2" id="KW-0238">DNA-binding</keyword>
<feature type="domain" description="HTH lacI-type" evidence="4">
    <location>
        <begin position="2"/>
        <end position="58"/>
    </location>
</feature>
<dbReference type="InterPro" id="IPR010982">
    <property type="entry name" value="Lambda_DNA-bd_dom_sf"/>
</dbReference>
<dbReference type="OrthoDB" id="43195at2"/>
<dbReference type="SMART" id="SM00354">
    <property type="entry name" value="HTH_LACI"/>
    <property type="match status" value="1"/>
</dbReference>
<dbReference type="PANTHER" id="PTHR30146">
    <property type="entry name" value="LACI-RELATED TRANSCRIPTIONAL REPRESSOR"/>
    <property type="match status" value="1"/>
</dbReference>
<comment type="caution">
    <text evidence="5">The sequence shown here is derived from an EMBL/GenBank/DDBJ whole genome shotgun (WGS) entry which is preliminary data.</text>
</comment>
<dbReference type="AlphaFoldDB" id="A0A0R1N5K5"/>
<dbReference type="EMBL" id="AZEC01000006">
    <property type="protein sequence ID" value="KRL12714.1"/>
    <property type="molecule type" value="Genomic_DNA"/>
</dbReference>
<evidence type="ECO:0000259" key="4">
    <source>
        <dbReference type="PROSITE" id="PS50932"/>
    </source>
</evidence>
<evidence type="ECO:0000256" key="2">
    <source>
        <dbReference type="ARBA" id="ARBA00023125"/>
    </source>
</evidence>
<dbReference type="PANTHER" id="PTHR30146:SF149">
    <property type="entry name" value="HTH-TYPE TRANSCRIPTIONAL REGULATOR EBGR"/>
    <property type="match status" value="1"/>
</dbReference>
<reference evidence="5 6" key="1">
    <citation type="journal article" date="2015" name="Genome Announc.">
        <title>Expanding the biotechnology potential of lactobacilli through comparative genomics of 213 strains and associated genera.</title>
        <authorList>
            <person name="Sun Z."/>
            <person name="Harris H.M."/>
            <person name="McCann A."/>
            <person name="Guo C."/>
            <person name="Argimon S."/>
            <person name="Zhang W."/>
            <person name="Yang X."/>
            <person name="Jeffery I.B."/>
            <person name="Cooney J.C."/>
            <person name="Kagawa T.F."/>
            <person name="Liu W."/>
            <person name="Song Y."/>
            <person name="Salvetti E."/>
            <person name="Wrobel A."/>
            <person name="Rasinkangas P."/>
            <person name="Parkhill J."/>
            <person name="Rea M.C."/>
            <person name="O'Sullivan O."/>
            <person name="Ritari J."/>
            <person name="Douillard F.P."/>
            <person name="Paul Ross R."/>
            <person name="Yang R."/>
            <person name="Briner A.E."/>
            <person name="Felis G.E."/>
            <person name="de Vos W.M."/>
            <person name="Barrangou R."/>
            <person name="Klaenhammer T.R."/>
            <person name="Caufield P.W."/>
            <person name="Cui Y."/>
            <person name="Zhang H."/>
            <person name="O'Toole P.W."/>
        </authorList>
    </citation>
    <scope>NUCLEOTIDE SEQUENCE [LARGE SCALE GENOMIC DNA]</scope>
    <source>
        <strain evidence="5 6">DSM 12744</strain>
    </source>
</reference>
<dbReference type="Gene3D" id="3.40.50.2300">
    <property type="match status" value="2"/>
</dbReference>
<dbReference type="PATRIC" id="fig|1423792.3.peg.2758"/>
<dbReference type="InterPro" id="IPR028082">
    <property type="entry name" value="Peripla_BP_I"/>
</dbReference>